<feature type="region of interest" description="Disordered" evidence="1">
    <location>
        <begin position="50"/>
        <end position="103"/>
    </location>
</feature>
<gene>
    <name evidence="2" type="ORF">IPOD504_LOCUS713</name>
</gene>
<dbReference type="EMBL" id="OW152813">
    <property type="protein sequence ID" value="CAH2035816.1"/>
    <property type="molecule type" value="Genomic_DNA"/>
</dbReference>
<evidence type="ECO:0000256" key="1">
    <source>
        <dbReference type="SAM" id="MobiDB-lite"/>
    </source>
</evidence>
<organism evidence="2 3">
    <name type="scientific">Iphiclides podalirius</name>
    <name type="common">scarce swallowtail</name>
    <dbReference type="NCBI Taxonomy" id="110791"/>
    <lineage>
        <taxon>Eukaryota</taxon>
        <taxon>Metazoa</taxon>
        <taxon>Ecdysozoa</taxon>
        <taxon>Arthropoda</taxon>
        <taxon>Hexapoda</taxon>
        <taxon>Insecta</taxon>
        <taxon>Pterygota</taxon>
        <taxon>Neoptera</taxon>
        <taxon>Endopterygota</taxon>
        <taxon>Lepidoptera</taxon>
        <taxon>Glossata</taxon>
        <taxon>Ditrysia</taxon>
        <taxon>Papilionoidea</taxon>
        <taxon>Papilionidae</taxon>
        <taxon>Papilioninae</taxon>
        <taxon>Iphiclides</taxon>
    </lineage>
</organism>
<evidence type="ECO:0000313" key="3">
    <source>
        <dbReference type="Proteomes" id="UP000837857"/>
    </source>
</evidence>
<feature type="compositionally biased region" description="Basic and acidic residues" evidence="1">
    <location>
        <begin position="88"/>
        <end position="103"/>
    </location>
</feature>
<feature type="non-terminal residue" evidence="2">
    <location>
        <position position="1"/>
    </location>
</feature>
<keyword evidence="3" id="KW-1185">Reference proteome</keyword>
<feature type="compositionally biased region" description="Basic residues" evidence="1">
    <location>
        <begin position="57"/>
        <end position="67"/>
    </location>
</feature>
<accession>A0ABN8HR57</accession>
<protein>
    <submittedName>
        <fullName evidence="2">Uncharacterized protein</fullName>
    </submittedName>
</protein>
<evidence type="ECO:0000313" key="2">
    <source>
        <dbReference type="EMBL" id="CAH2035816.1"/>
    </source>
</evidence>
<reference evidence="2" key="1">
    <citation type="submission" date="2022-03" db="EMBL/GenBank/DDBJ databases">
        <authorList>
            <person name="Martin H S."/>
        </authorList>
    </citation>
    <scope>NUCLEOTIDE SEQUENCE</scope>
</reference>
<dbReference type="Proteomes" id="UP000837857">
    <property type="component" value="Chromosome 1"/>
</dbReference>
<proteinExistence type="predicted"/>
<name>A0ABN8HR57_9NEOP</name>
<sequence>MHKAAVYSRQSGGGFVSNGRAACGRSAMAREYARVQEFYMQLHDLQPPAPHYQYGLTHHRPPASRRRLMSDDPTPHGFYAAVNVGPPKTEDKGAGKYARADAF</sequence>